<feature type="compositionally biased region" description="Basic and acidic residues" evidence="1">
    <location>
        <begin position="178"/>
        <end position="188"/>
    </location>
</feature>
<gene>
    <name evidence="3" type="ORF">NU887_07425</name>
</gene>
<protein>
    <submittedName>
        <fullName evidence="3">Uncharacterized protein</fullName>
    </submittedName>
</protein>
<evidence type="ECO:0000313" key="3">
    <source>
        <dbReference type="EMBL" id="MCR9014865.1"/>
    </source>
</evidence>
<dbReference type="AlphaFoldDB" id="A0A9X2P721"/>
<evidence type="ECO:0000256" key="1">
    <source>
        <dbReference type="SAM" id="MobiDB-lite"/>
    </source>
</evidence>
<proteinExistence type="predicted"/>
<accession>A0A9X2P721</accession>
<dbReference type="Proteomes" id="UP001142175">
    <property type="component" value="Unassembled WGS sequence"/>
</dbReference>
<keyword evidence="2" id="KW-1133">Transmembrane helix</keyword>
<dbReference type="EMBL" id="JANSUY010000003">
    <property type="protein sequence ID" value="MCR9014865.1"/>
    <property type="molecule type" value="Genomic_DNA"/>
</dbReference>
<feature type="region of interest" description="Disordered" evidence="1">
    <location>
        <begin position="178"/>
        <end position="211"/>
    </location>
</feature>
<reference evidence="3" key="1">
    <citation type="submission" date="2022-08" db="EMBL/GenBank/DDBJ databases">
        <authorList>
            <person name="Zhang D."/>
        </authorList>
    </citation>
    <scope>NUCLEOTIDE SEQUENCE</scope>
    <source>
        <strain evidence="3">XJ19-11</strain>
    </source>
</reference>
<feature type="transmembrane region" description="Helical" evidence="2">
    <location>
        <begin position="45"/>
        <end position="68"/>
    </location>
</feature>
<dbReference type="RefSeq" id="WP_258422742.1">
    <property type="nucleotide sequence ID" value="NZ_JANSUY010000003.1"/>
</dbReference>
<keyword evidence="4" id="KW-1185">Reference proteome</keyword>
<keyword evidence="2" id="KW-0472">Membrane</keyword>
<comment type="caution">
    <text evidence="3">The sequence shown here is derived from an EMBL/GenBank/DDBJ whole genome shotgun (WGS) entry which is preliminary data.</text>
</comment>
<keyword evidence="2" id="KW-0812">Transmembrane</keyword>
<evidence type="ECO:0000256" key="2">
    <source>
        <dbReference type="SAM" id="Phobius"/>
    </source>
</evidence>
<sequence>MHLNEIDEIIKRSLQDSERKSDDFAMEAKLRIWEAIEKPKKKSGLYWGLVLAMAAAVSFFLISTFLFLKLQSKQEELVALRTNTSTETQPDIKTSESLPIDETTKSETQTIVMNEPVPDLKREKSNSQQKTPVKKQVKEDAAEATVPEIAIPHDSVTEMPTSDIEIPEVEIAELKAELISSDETKEENQAIPKTKTPSKIRFRFGNSEPSYNSNNSLALTIKF</sequence>
<evidence type="ECO:0000313" key="4">
    <source>
        <dbReference type="Proteomes" id="UP001142175"/>
    </source>
</evidence>
<name>A0A9X2P721_9BACT</name>
<feature type="region of interest" description="Disordered" evidence="1">
    <location>
        <begin position="100"/>
        <end position="143"/>
    </location>
</feature>
<organism evidence="3 4">
    <name type="scientific">Aquiflexum gelatinilyticum</name>
    <dbReference type="NCBI Taxonomy" id="2961943"/>
    <lineage>
        <taxon>Bacteria</taxon>
        <taxon>Pseudomonadati</taxon>
        <taxon>Bacteroidota</taxon>
        <taxon>Cytophagia</taxon>
        <taxon>Cytophagales</taxon>
        <taxon>Cyclobacteriaceae</taxon>
        <taxon>Aquiflexum</taxon>
    </lineage>
</organism>